<keyword evidence="6 10" id="KW-0432">Leucine biosynthesis</keyword>
<keyword evidence="12" id="KW-0614">Plasmid</keyword>
<dbReference type="GO" id="GO:0003861">
    <property type="term" value="F:3-isopropylmalate dehydratase activity"/>
    <property type="evidence" value="ECO:0007669"/>
    <property type="project" value="UniProtKB-UniRule"/>
</dbReference>
<evidence type="ECO:0000256" key="5">
    <source>
        <dbReference type="ARBA" id="ARBA00011271"/>
    </source>
</evidence>
<dbReference type="InterPro" id="IPR033940">
    <property type="entry name" value="IPMI_Swivel"/>
</dbReference>
<organism evidence="12 13">
    <name type="scientific">Buchnera aphidicola</name>
    <name type="common">Hyperomyzus lactucae</name>
    <dbReference type="NCBI Taxonomy" id="1241860"/>
    <lineage>
        <taxon>Bacteria</taxon>
        <taxon>Pseudomonadati</taxon>
        <taxon>Pseudomonadota</taxon>
        <taxon>Gammaproteobacteria</taxon>
        <taxon>Enterobacterales</taxon>
        <taxon>Erwiniaceae</taxon>
        <taxon>Buchnera</taxon>
    </lineage>
</organism>
<evidence type="ECO:0000313" key="12">
    <source>
        <dbReference type="EMBL" id="QCI21331.1"/>
    </source>
</evidence>
<evidence type="ECO:0000256" key="2">
    <source>
        <dbReference type="ARBA" id="ARBA00002695"/>
    </source>
</evidence>
<keyword evidence="8 10" id="KW-0456">Lyase</keyword>
<dbReference type="InterPro" id="IPR050075">
    <property type="entry name" value="LeuD"/>
</dbReference>
<comment type="function">
    <text evidence="2 10">Catalyzes the isomerization between 2-isopropylmalate and 3-isopropylmalate, via the formation of 2-isopropylmaleate.</text>
</comment>
<gene>
    <name evidence="10 12" type="primary">leuD</name>
    <name evidence="12" type="ORF">D9V68_03140</name>
</gene>
<evidence type="ECO:0000313" key="13">
    <source>
        <dbReference type="Proteomes" id="UP000298738"/>
    </source>
</evidence>
<evidence type="ECO:0000256" key="1">
    <source>
        <dbReference type="ARBA" id="ARBA00000491"/>
    </source>
</evidence>
<feature type="domain" description="Aconitase A/isopropylmalate dehydratase small subunit swivel" evidence="11">
    <location>
        <begin position="3"/>
        <end position="125"/>
    </location>
</feature>
<keyword evidence="9 10" id="KW-0100">Branched-chain amino acid biosynthesis</keyword>
<reference evidence="12 13" key="1">
    <citation type="submission" date="2018-12" db="EMBL/GenBank/DDBJ databases">
        <authorList>
            <person name="Chong R.A."/>
        </authorList>
    </citation>
    <scope>NUCLEOTIDE SEQUENCE [LARGE SCALE GENOMIC DNA]</scope>
    <source>
        <strain evidence="12 13">Hla</strain>
        <plasmid evidence="13">pleu</plasmid>
    </source>
</reference>
<dbReference type="EC" id="4.2.1.33" evidence="10"/>
<reference evidence="12 13" key="2">
    <citation type="submission" date="2019-05" db="EMBL/GenBank/DDBJ databases">
        <title>Genome evolution of the obligate endosymbiont Buchnera aphidicola.</title>
        <authorList>
            <person name="Moran N.A."/>
        </authorList>
    </citation>
    <scope>NUCLEOTIDE SEQUENCE [LARGE SCALE GENOMIC DNA]</scope>
    <source>
        <strain evidence="12 13">Hla</strain>
        <plasmid evidence="13">pleu</plasmid>
    </source>
</reference>
<comment type="catalytic activity">
    <reaction evidence="1 10">
        <text>(2R,3S)-3-isopropylmalate = (2S)-2-isopropylmalate</text>
        <dbReference type="Rhea" id="RHEA:32287"/>
        <dbReference type="ChEBI" id="CHEBI:1178"/>
        <dbReference type="ChEBI" id="CHEBI:35121"/>
        <dbReference type="EC" id="4.2.1.33"/>
    </reaction>
</comment>
<dbReference type="InterPro" id="IPR015928">
    <property type="entry name" value="Aconitase/3IPM_dehydase_swvl"/>
</dbReference>
<dbReference type="Gene3D" id="3.20.19.10">
    <property type="entry name" value="Aconitase, domain 4"/>
    <property type="match status" value="1"/>
</dbReference>
<evidence type="ECO:0000256" key="3">
    <source>
        <dbReference type="ARBA" id="ARBA00004729"/>
    </source>
</evidence>
<dbReference type="OrthoDB" id="9777465at2"/>
<dbReference type="CDD" id="cd01577">
    <property type="entry name" value="IPMI_Swivel"/>
    <property type="match status" value="1"/>
</dbReference>
<dbReference type="InterPro" id="IPR004431">
    <property type="entry name" value="3-IsopropMal_deHydase_ssu"/>
</dbReference>
<comment type="subunit">
    <text evidence="5 10">Heterodimer of LeuC and LeuD.</text>
</comment>
<dbReference type="UniPathway" id="UPA00048">
    <property type="reaction ID" value="UER00071"/>
</dbReference>
<sequence length="209" mass="24775">MFKFTQHTGVVAPLDVSNIDTDIIIPKQFLKRINKIGFGKFLFHNWRFFDENQLKKNNKFILNKTIYKNASILLTRENFGCGSSREHAVWSLLDYGFKVIISSSFADIFYNNSFNNKLLLITLKNQEIDFLFDIIKKNIGIKCTVNLVDKKIFINGNVFSFELDDFYRFCLLNNLDSIDLTMKFLKDIKIYEEHIPDFILNRRRFKSYF</sequence>
<dbReference type="AlphaFoldDB" id="A0A4D6Y5R7"/>
<evidence type="ECO:0000256" key="9">
    <source>
        <dbReference type="ARBA" id="ARBA00023304"/>
    </source>
</evidence>
<evidence type="ECO:0000256" key="4">
    <source>
        <dbReference type="ARBA" id="ARBA00009845"/>
    </source>
</evidence>
<comment type="pathway">
    <text evidence="3 10">Amino-acid biosynthesis; L-leucine biosynthesis; L-leucine from 3-methyl-2-oxobutanoate: step 2/4.</text>
</comment>
<dbReference type="PANTHER" id="PTHR43345:SF5">
    <property type="entry name" value="3-ISOPROPYLMALATE DEHYDRATASE SMALL SUBUNIT"/>
    <property type="match status" value="1"/>
</dbReference>
<proteinExistence type="inferred from homology"/>
<dbReference type="RefSeq" id="WP_158358291.1">
    <property type="nucleotide sequence ID" value="NZ_CP034877.1"/>
</dbReference>
<evidence type="ECO:0000256" key="7">
    <source>
        <dbReference type="ARBA" id="ARBA00022605"/>
    </source>
</evidence>
<dbReference type="FunFam" id="3.20.19.10:FF:000003">
    <property type="entry name" value="3-isopropylmalate dehydratase small subunit"/>
    <property type="match status" value="1"/>
</dbReference>
<dbReference type="Pfam" id="PF00694">
    <property type="entry name" value="Aconitase_C"/>
    <property type="match status" value="1"/>
</dbReference>
<dbReference type="Proteomes" id="UP000298738">
    <property type="component" value="Plasmid pLeu"/>
</dbReference>
<comment type="similarity">
    <text evidence="4 10">Belongs to the LeuD family. LeuD type 1 subfamily.</text>
</comment>
<evidence type="ECO:0000256" key="8">
    <source>
        <dbReference type="ARBA" id="ARBA00023239"/>
    </source>
</evidence>
<geneLocation type="plasmid" evidence="12">
    <name>pLeu</name>
</geneLocation>
<dbReference type="InterPro" id="IPR000573">
    <property type="entry name" value="AconitaseA/IPMdHydase_ssu_swvl"/>
</dbReference>
<evidence type="ECO:0000256" key="10">
    <source>
        <dbReference type="HAMAP-Rule" id="MF_01031"/>
    </source>
</evidence>
<dbReference type="PANTHER" id="PTHR43345">
    <property type="entry name" value="3-ISOPROPYLMALATE DEHYDRATASE SMALL SUBUNIT 2-RELATED-RELATED"/>
    <property type="match status" value="1"/>
</dbReference>
<name>A0A4D6Y5R7_9GAMM</name>
<protein>
    <recommendedName>
        <fullName evidence="10">3-isopropylmalate dehydratase small subunit</fullName>
        <ecNumber evidence="10">4.2.1.33</ecNumber>
    </recommendedName>
    <alternativeName>
        <fullName evidence="10">Alpha-IPM isomerase</fullName>
        <shortName evidence="10">IPMI</shortName>
    </alternativeName>
    <alternativeName>
        <fullName evidence="10">Isopropylmalate isomerase</fullName>
    </alternativeName>
</protein>
<dbReference type="EMBL" id="CP034877">
    <property type="protein sequence ID" value="QCI21331.1"/>
    <property type="molecule type" value="Genomic_DNA"/>
</dbReference>
<keyword evidence="7 10" id="KW-0028">Amino-acid biosynthesis</keyword>
<dbReference type="GO" id="GO:0009098">
    <property type="term" value="P:L-leucine biosynthetic process"/>
    <property type="evidence" value="ECO:0007669"/>
    <property type="project" value="UniProtKB-UniRule"/>
</dbReference>
<dbReference type="NCBIfam" id="TIGR00171">
    <property type="entry name" value="leuD"/>
    <property type="match status" value="1"/>
</dbReference>
<dbReference type="HAMAP" id="MF_01031">
    <property type="entry name" value="LeuD_type1"/>
    <property type="match status" value="1"/>
</dbReference>
<dbReference type="GO" id="GO:0009316">
    <property type="term" value="C:3-isopropylmalate dehydratase complex"/>
    <property type="evidence" value="ECO:0007669"/>
    <property type="project" value="InterPro"/>
</dbReference>
<evidence type="ECO:0000259" key="11">
    <source>
        <dbReference type="Pfam" id="PF00694"/>
    </source>
</evidence>
<evidence type="ECO:0000256" key="6">
    <source>
        <dbReference type="ARBA" id="ARBA00022430"/>
    </source>
</evidence>
<dbReference type="NCBIfam" id="NF002458">
    <property type="entry name" value="PRK01641.1"/>
    <property type="match status" value="1"/>
</dbReference>
<dbReference type="SUPFAM" id="SSF52016">
    <property type="entry name" value="LeuD/IlvD-like"/>
    <property type="match status" value="1"/>
</dbReference>
<accession>A0A4D6Y5R7</accession>